<dbReference type="STRING" id="398527.Bphyt_6518"/>
<dbReference type="InterPro" id="IPR051310">
    <property type="entry name" value="MCP_chemotaxis"/>
</dbReference>
<keyword evidence="2" id="KW-1003">Cell membrane</keyword>
<dbReference type="Pfam" id="PF00015">
    <property type="entry name" value="MCPsignal"/>
    <property type="match status" value="1"/>
</dbReference>
<dbReference type="Pfam" id="PF17200">
    <property type="entry name" value="sCache_2"/>
    <property type="match status" value="1"/>
</dbReference>
<dbReference type="RefSeq" id="WP_012428327.1">
    <property type="nucleotide sequence ID" value="NC_010676.1"/>
</dbReference>
<dbReference type="CDD" id="cd11386">
    <property type="entry name" value="MCP_signal"/>
    <property type="match status" value="1"/>
</dbReference>
<comment type="similarity">
    <text evidence="7">Belongs to the methyl-accepting chemotaxis (MCP) protein family.</text>
</comment>
<keyword evidence="3" id="KW-0488">Methylation</keyword>
<keyword evidence="4 9" id="KW-0812">Transmembrane</keyword>
<feature type="transmembrane region" description="Helical" evidence="9">
    <location>
        <begin position="186"/>
        <end position="206"/>
    </location>
</feature>
<dbReference type="eggNOG" id="COG0840">
    <property type="taxonomic scope" value="Bacteria"/>
</dbReference>
<evidence type="ECO:0000256" key="1">
    <source>
        <dbReference type="ARBA" id="ARBA00004651"/>
    </source>
</evidence>
<evidence type="ECO:0000256" key="6">
    <source>
        <dbReference type="ARBA" id="ARBA00023136"/>
    </source>
</evidence>
<dbReference type="OrthoDB" id="8555762at2"/>
<dbReference type="SMART" id="SM01049">
    <property type="entry name" value="Cache_2"/>
    <property type="match status" value="1"/>
</dbReference>
<dbReference type="Gene3D" id="1.10.287.950">
    <property type="entry name" value="Methyl-accepting chemotaxis protein"/>
    <property type="match status" value="1"/>
</dbReference>
<evidence type="ECO:0000256" key="3">
    <source>
        <dbReference type="ARBA" id="ARBA00022481"/>
    </source>
</evidence>
<comment type="subcellular location">
    <subcellularLocation>
        <location evidence="1">Cell membrane</location>
        <topology evidence="1">Multi-pass membrane protein</topology>
    </subcellularLocation>
</comment>
<dbReference type="SUPFAM" id="SSF58104">
    <property type="entry name" value="Methyl-accepting chemotaxis protein (MCP) signaling domain"/>
    <property type="match status" value="1"/>
</dbReference>
<sequence precursor="true">MKRFSLNAKLWSALAMTWIGLLAFGGWATSELRSAMIADRKIAIQNVVETAYGIVDDYAKLVDKGNLTLNEAQHQAMARLSTMRYGTNGFMVITTSKPVVLMHATVADLRDKDVSDFKDSTGKRLFVEMVKVAQNEGQGYVDYLASVPSTGGTVRKTTFVKRFARWDWYLSSGLYMNDIDSAFESYFAEYLVVILLIGAAITAAMLKIIRNVKQSLGGEPAYAASIATNIAAGELRMDIALAANDRSSMMYAMQNMQGRLTSTVKRIHDGSEIILLAAKEIASGNQDLSVRTEEQAAALAETAASMEQLTATVKQTAENAHQANELGANASKIAEEGGDVVRQVVDTMQNIASSSERIAHIISLIEGIAFQTNILALNAAVEAARAGEHGRGFAVVAGEVRNLASRSAEAAKEIKALIGESVGQVDAGSALVERAGSTMASVVRAVQRVTSVIEEIATASEEQSKGIEQVNVAIGQMDQTTQQNAAMVEEASAAAHSLAEQAEELKKSVSAFRV</sequence>
<accession>B2TB81</accession>
<dbReference type="FunFam" id="1.10.287.950:FF:000001">
    <property type="entry name" value="Methyl-accepting chemotaxis sensory transducer"/>
    <property type="match status" value="1"/>
</dbReference>
<protein>
    <submittedName>
        <fullName evidence="11">Methyl-accepting chemotaxis sensory transducer</fullName>
    </submittedName>
</protein>
<dbReference type="GO" id="GO:0006935">
    <property type="term" value="P:chemotaxis"/>
    <property type="evidence" value="ECO:0007669"/>
    <property type="project" value="InterPro"/>
</dbReference>
<feature type="domain" description="Methyl-accepting transducer" evidence="10">
    <location>
        <begin position="270"/>
        <end position="499"/>
    </location>
</feature>
<evidence type="ECO:0000256" key="8">
    <source>
        <dbReference type="PROSITE-ProRule" id="PRU00284"/>
    </source>
</evidence>
<reference evidence="11 12" key="1">
    <citation type="journal article" date="2011" name="J. Bacteriol.">
        <title>Complete genome sequence of the plant growth-promoting endophyte Burkholderia phytofirmans strain PsJN.</title>
        <authorList>
            <person name="Weilharter A."/>
            <person name="Mitter B."/>
            <person name="Shin M.V."/>
            <person name="Chain P.S."/>
            <person name="Nowak J."/>
            <person name="Sessitsch A."/>
        </authorList>
    </citation>
    <scope>NUCLEOTIDE SEQUENCE [LARGE SCALE GENOMIC DNA]</scope>
    <source>
        <strain evidence="12">DSM 17436 / LMG 22146 / PsJN</strain>
    </source>
</reference>
<evidence type="ECO:0000256" key="2">
    <source>
        <dbReference type="ARBA" id="ARBA00022475"/>
    </source>
</evidence>
<dbReference type="HOGENOM" id="CLU_000445_107_16_4"/>
<dbReference type="Proteomes" id="UP000001739">
    <property type="component" value="Chromosome 2"/>
</dbReference>
<evidence type="ECO:0000256" key="5">
    <source>
        <dbReference type="ARBA" id="ARBA00022989"/>
    </source>
</evidence>
<dbReference type="PRINTS" id="PR00260">
    <property type="entry name" value="CHEMTRNSDUCR"/>
</dbReference>
<keyword evidence="8" id="KW-0807">Transducer</keyword>
<evidence type="ECO:0000313" key="12">
    <source>
        <dbReference type="Proteomes" id="UP000001739"/>
    </source>
</evidence>
<dbReference type="SMART" id="SM00283">
    <property type="entry name" value="MA"/>
    <property type="match status" value="1"/>
</dbReference>
<keyword evidence="5 9" id="KW-1133">Transmembrane helix</keyword>
<dbReference type="KEGG" id="bpy:Bphyt_6518"/>
<evidence type="ECO:0000256" key="7">
    <source>
        <dbReference type="ARBA" id="ARBA00029447"/>
    </source>
</evidence>
<dbReference type="InterPro" id="IPR004090">
    <property type="entry name" value="Chemotax_Me-accpt_rcpt"/>
</dbReference>
<evidence type="ECO:0000259" key="10">
    <source>
        <dbReference type="PROSITE" id="PS50111"/>
    </source>
</evidence>
<proteinExistence type="inferred from homology"/>
<dbReference type="InterPro" id="IPR033480">
    <property type="entry name" value="sCache_2"/>
</dbReference>
<evidence type="ECO:0000256" key="9">
    <source>
        <dbReference type="SAM" id="Phobius"/>
    </source>
</evidence>
<dbReference type="EMBL" id="CP001053">
    <property type="protein sequence ID" value="ACD20823.1"/>
    <property type="molecule type" value="Genomic_DNA"/>
</dbReference>
<dbReference type="GO" id="GO:0007165">
    <property type="term" value="P:signal transduction"/>
    <property type="evidence" value="ECO:0007669"/>
    <property type="project" value="UniProtKB-KW"/>
</dbReference>
<dbReference type="GO" id="GO:0004888">
    <property type="term" value="F:transmembrane signaling receptor activity"/>
    <property type="evidence" value="ECO:0007669"/>
    <property type="project" value="InterPro"/>
</dbReference>
<dbReference type="InterPro" id="IPR004089">
    <property type="entry name" value="MCPsignal_dom"/>
</dbReference>
<gene>
    <name evidence="11" type="ordered locus">Bphyt_6518</name>
</gene>
<dbReference type="PANTHER" id="PTHR43531:SF14">
    <property type="entry name" value="METHYL-ACCEPTING CHEMOTAXIS PROTEIN I-RELATED"/>
    <property type="match status" value="1"/>
</dbReference>
<dbReference type="GO" id="GO:0005886">
    <property type="term" value="C:plasma membrane"/>
    <property type="evidence" value="ECO:0007669"/>
    <property type="project" value="UniProtKB-SubCell"/>
</dbReference>
<evidence type="ECO:0000256" key="4">
    <source>
        <dbReference type="ARBA" id="ARBA00022692"/>
    </source>
</evidence>
<dbReference type="Gene3D" id="3.30.450.20">
    <property type="entry name" value="PAS domain"/>
    <property type="match status" value="1"/>
</dbReference>
<dbReference type="InterPro" id="IPR004091">
    <property type="entry name" value="Chemotax_Me-accpt_rcpt_Me-site"/>
</dbReference>
<evidence type="ECO:0000313" key="11">
    <source>
        <dbReference type="EMBL" id="ACD20823.1"/>
    </source>
</evidence>
<dbReference type="PANTHER" id="PTHR43531">
    <property type="entry name" value="PROTEIN ICFG"/>
    <property type="match status" value="1"/>
</dbReference>
<dbReference type="PROSITE" id="PS50111">
    <property type="entry name" value="CHEMOTAXIS_TRANSDUC_2"/>
    <property type="match status" value="1"/>
</dbReference>
<dbReference type="AlphaFoldDB" id="B2TB81"/>
<keyword evidence="6 9" id="KW-0472">Membrane</keyword>
<organism evidence="11 12">
    <name type="scientific">Paraburkholderia phytofirmans (strain DSM 17436 / LMG 22146 / PsJN)</name>
    <name type="common">Burkholderia phytofirmans</name>
    <dbReference type="NCBI Taxonomy" id="398527"/>
    <lineage>
        <taxon>Bacteria</taxon>
        <taxon>Pseudomonadati</taxon>
        <taxon>Pseudomonadota</taxon>
        <taxon>Betaproteobacteria</taxon>
        <taxon>Burkholderiales</taxon>
        <taxon>Burkholderiaceae</taxon>
        <taxon>Paraburkholderia</taxon>
    </lineage>
</organism>
<dbReference type="PROSITE" id="PS00538">
    <property type="entry name" value="CHEMOTAXIS_TRANSDUC_1"/>
    <property type="match status" value="1"/>
</dbReference>
<name>B2TB81_PARPJ</name>